<dbReference type="AlphaFoldDB" id="A0A8S9IZF2"/>
<gene>
    <name evidence="2" type="ORF">F2Q70_00001656</name>
</gene>
<sequence>MKRPILRGGRLRRGRSRVSGEEKSLNRQSNRASENSANGTAKSRRQKPAKRVLWKPPLPRYKSRTVIGGTDATPEAKPVGNTETGKQNTSDSLNL</sequence>
<feature type="compositionally biased region" description="Polar residues" evidence="1">
    <location>
        <begin position="81"/>
        <end position="95"/>
    </location>
</feature>
<evidence type="ECO:0000256" key="1">
    <source>
        <dbReference type="SAM" id="MobiDB-lite"/>
    </source>
</evidence>
<feature type="compositionally biased region" description="Basic residues" evidence="1">
    <location>
        <begin position="42"/>
        <end position="53"/>
    </location>
</feature>
<name>A0A8S9IZF2_BRACR</name>
<comment type="caution">
    <text evidence="2">The sequence shown here is derived from an EMBL/GenBank/DDBJ whole genome shotgun (WGS) entry which is preliminary data.</text>
</comment>
<protein>
    <submittedName>
        <fullName evidence="2">Uncharacterized protein</fullName>
    </submittedName>
</protein>
<feature type="compositionally biased region" description="Polar residues" evidence="1">
    <location>
        <begin position="26"/>
        <end position="41"/>
    </location>
</feature>
<reference evidence="2" key="1">
    <citation type="submission" date="2019-12" db="EMBL/GenBank/DDBJ databases">
        <title>Genome sequencing and annotation of Brassica cretica.</title>
        <authorList>
            <person name="Studholme D.J."/>
            <person name="Sarris P.F."/>
        </authorList>
    </citation>
    <scope>NUCLEOTIDE SEQUENCE</scope>
    <source>
        <strain evidence="2">PFS-102/07</strain>
        <tissue evidence="2">Leaf</tissue>
    </source>
</reference>
<proteinExistence type="predicted"/>
<organism evidence="2">
    <name type="scientific">Brassica cretica</name>
    <name type="common">Mustard</name>
    <dbReference type="NCBI Taxonomy" id="69181"/>
    <lineage>
        <taxon>Eukaryota</taxon>
        <taxon>Viridiplantae</taxon>
        <taxon>Streptophyta</taxon>
        <taxon>Embryophyta</taxon>
        <taxon>Tracheophyta</taxon>
        <taxon>Spermatophyta</taxon>
        <taxon>Magnoliopsida</taxon>
        <taxon>eudicotyledons</taxon>
        <taxon>Gunneridae</taxon>
        <taxon>Pentapetalae</taxon>
        <taxon>rosids</taxon>
        <taxon>malvids</taxon>
        <taxon>Brassicales</taxon>
        <taxon>Brassicaceae</taxon>
        <taxon>Brassiceae</taxon>
        <taxon>Brassica</taxon>
    </lineage>
</organism>
<evidence type="ECO:0000313" key="2">
    <source>
        <dbReference type="EMBL" id="KAF2575311.1"/>
    </source>
</evidence>
<dbReference type="EMBL" id="QGKY02001015">
    <property type="protein sequence ID" value="KAF2575311.1"/>
    <property type="molecule type" value="Genomic_DNA"/>
</dbReference>
<feature type="region of interest" description="Disordered" evidence="1">
    <location>
        <begin position="1"/>
        <end position="95"/>
    </location>
</feature>
<feature type="compositionally biased region" description="Basic residues" evidence="1">
    <location>
        <begin position="1"/>
        <end position="16"/>
    </location>
</feature>
<accession>A0A8S9IZF2</accession>